<dbReference type="PANTHER" id="PTHR30620">
    <property type="entry name" value="PERIPLASMIC BETA-GLUCOSIDASE-RELATED"/>
    <property type="match status" value="1"/>
</dbReference>
<dbReference type="RefSeq" id="WP_108213589.1">
    <property type="nucleotide sequence ID" value="NZ_QBKI01000012.1"/>
</dbReference>
<evidence type="ECO:0000256" key="1">
    <source>
        <dbReference type="ARBA" id="ARBA00000448"/>
    </source>
</evidence>
<dbReference type="SUPFAM" id="SSF52279">
    <property type="entry name" value="Beta-D-glucan exohydrolase, C-terminal domain"/>
    <property type="match status" value="1"/>
</dbReference>
<dbReference type="Proteomes" id="UP000244225">
    <property type="component" value="Unassembled WGS sequence"/>
</dbReference>
<dbReference type="InterPro" id="IPR017853">
    <property type="entry name" value="GH"/>
</dbReference>
<evidence type="ECO:0000256" key="2">
    <source>
        <dbReference type="ARBA" id="ARBA00005336"/>
    </source>
</evidence>
<dbReference type="PANTHER" id="PTHR30620:SF16">
    <property type="entry name" value="LYSOSOMAL BETA GLUCOSIDASE"/>
    <property type="match status" value="1"/>
</dbReference>
<keyword evidence="5" id="KW-0378">Hydrolase</keyword>
<dbReference type="InterPro" id="IPR001764">
    <property type="entry name" value="Glyco_hydro_3_N"/>
</dbReference>
<evidence type="ECO:0000256" key="7">
    <source>
        <dbReference type="SAM" id="SignalP"/>
    </source>
</evidence>
<organism evidence="10 11">
    <name type="scientific">Pontibacter mucosus</name>
    <dbReference type="NCBI Taxonomy" id="1649266"/>
    <lineage>
        <taxon>Bacteria</taxon>
        <taxon>Pseudomonadati</taxon>
        <taxon>Bacteroidota</taxon>
        <taxon>Cytophagia</taxon>
        <taxon>Cytophagales</taxon>
        <taxon>Hymenobacteraceae</taxon>
        <taxon>Pontibacter</taxon>
    </lineage>
</organism>
<comment type="similarity">
    <text evidence="2">Belongs to the glycosyl hydrolase 3 family.</text>
</comment>
<comment type="catalytic activity">
    <reaction evidence="1">
        <text>Hydrolysis of terminal, non-reducing beta-D-glucosyl residues with release of beta-D-glucose.</text>
        <dbReference type="EC" id="3.2.1.21"/>
    </reaction>
</comment>
<accession>A0A2T5YCV3</accession>
<feature type="signal peptide" evidence="7">
    <location>
        <begin position="1"/>
        <end position="21"/>
    </location>
</feature>
<dbReference type="EC" id="3.2.1.21" evidence="3"/>
<dbReference type="SUPFAM" id="SSF51445">
    <property type="entry name" value="(Trans)glycosidases"/>
    <property type="match status" value="1"/>
</dbReference>
<dbReference type="Gene3D" id="3.20.20.300">
    <property type="entry name" value="Glycoside hydrolase, family 3, N-terminal domain"/>
    <property type="match status" value="1"/>
</dbReference>
<evidence type="ECO:0000313" key="10">
    <source>
        <dbReference type="EMBL" id="PTX14289.1"/>
    </source>
</evidence>
<dbReference type="InterPro" id="IPR051915">
    <property type="entry name" value="Cellulose_Degrad_GH3"/>
</dbReference>
<keyword evidence="6" id="KW-0326">Glycosidase</keyword>
<name>A0A2T5YCV3_9BACT</name>
<dbReference type="AlphaFoldDB" id="A0A2T5YCV3"/>
<evidence type="ECO:0000256" key="4">
    <source>
        <dbReference type="ARBA" id="ARBA00022729"/>
    </source>
</evidence>
<evidence type="ECO:0000256" key="6">
    <source>
        <dbReference type="ARBA" id="ARBA00023295"/>
    </source>
</evidence>
<comment type="caution">
    <text evidence="10">The sequence shown here is derived from an EMBL/GenBank/DDBJ whole genome shotgun (WGS) entry which is preliminary data.</text>
</comment>
<dbReference type="Gene3D" id="3.40.50.1700">
    <property type="entry name" value="Glycoside hydrolase family 3 C-terminal domain"/>
    <property type="match status" value="2"/>
</dbReference>
<keyword evidence="11" id="KW-1185">Reference proteome</keyword>
<gene>
    <name evidence="10" type="ORF">C8N40_112136</name>
</gene>
<evidence type="ECO:0000259" key="8">
    <source>
        <dbReference type="Pfam" id="PF00933"/>
    </source>
</evidence>
<sequence length="691" mass="76504">MKNAHTFIFLIIILAMLHACGKSGTENETEAGEAKSSQPSLGYRSAKLLEADGLQFKDLNRNGRLDAYEDWRLTPEERSKDLLGRMTLEEKAGMMLIADMRMYNEAFMLEASGQTDPITSAFNEEDIVVDKNQFTGEPLPFPVMNTVGTTKGILKHKMRRFIWRTTTAPADTMARWANKVQALAESDSLGIPVLFASNPRNHITSGALGATGSTSVGFSKWPSEIGLGAMADSAMIRRFGDMARQEWLAVGIRKGYMYMADLATEPRWQRIEGTFGEDPQHVAQSIAAVTLGFQGRTLNHASVAMTTKHFPGGGSAYKGFDPHYTYGRFAVFPGGQLEENMLPFKAAIQAGTSSIMPYYSLPKDTKYEEVAYAYNKGLLRDVLRGELGFKGIINSDTGPIESMPWGVEKLTIAQRYVKALEAGTNLFAGNADPTQLIKALKAHPEVMQYVDESVALLLVELFRLGLFENPYVDEEKAGQIVGRQEFVEAGKEAQRKSIVLLRNEKNALPLAKGTKVYFEDYGKLYGKMTPGPGNVYSEEYEGLAFVSTPEEADVILFWLKPSIRPLFPSDDSPLRVNLSACAVDVKYVNTLTSKKPTILVINYANPFVIDEVYNQQTTSRFLGVLATFGVEPEALLDVVTGKYNPSGKMPFTTPVSQQAVERNKEDLPGYKEGEGYALFKYGEGLTYEQRQ</sequence>
<dbReference type="PRINTS" id="PR00133">
    <property type="entry name" value="GLHYDRLASE3"/>
</dbReference>
<dbReference type="Pfam" id="PF01915">
    <property type="entry name" value="Glyco_hydro_3_C"/>
    <property type="match status" value="1"/>
</dbReference>
<keyword evidence="4 7" id="KW-0732">Signal</keyword>
<evidence type="ECO:0000256" key="5">
    <source>
        <dbReference type="ARBA" id="ARBA00022801"/>
    </source>
</evidence>
<evidence type="ECO:0000256" key="3">
    <source>
        <dbReference type="ARBA" id="ARBA00012744"/>
    </source>
</evidence>
<dbReference type="InterPro" id="IPR002772">
    <property type="entry name" value="Glyco_hydro_3_C"/>
</dbReference>
<evidence type="ECO:0000313" key="11">
    <source>
        <dbReference type="Proteomes" id="UP000244225"/>
    </source>
</evidence>
<feature type="chain" id="PRO_5015468751" description="beta-glucosidase" evidence="7">
    <location>
        <begin position="22"/>
        <end position="691"/>
    </location>
</feature>
<dbReference type="InterPro" id="IPR036962">
    <property type="entry name" value="Glyco_hydro_3_N_sf"/>
</dbReference>
<dbReference type="EMBL" id="QBKI01000012">
    <property type="protein sequence ID" value="PTX14289.1"/>
    <property type="molecule type" value="Genomic_DNA"/>
</dbReference>
<dbReference type="GO" id="GO:0009251">
    <property type="term" value="P:glucan catabolic process"/>
    <property type="evidence" value="ECO:0007669"/>
    <property type="project" value="TreeGrafter"/>
</dbReference>
<feature type="domain" description="Glycoside hydrolase family 3 N-terminal" evidence="8">
    <location>
        <begin position="174"/>
        <end position="454"/>
    </location>
</feature>
<protein>
    <recommendedName>
        <fullName evidence="3">beta-glucosidase</fullName>
        <ecNumber evidence="3">3.2.1.21</ecNumber>
    </recommendedName>
</protein>
<dbReference type="GO" id="GO:0008422">
    <property type="term" value="F:beta-glucosidase activity"/>
    <property type="evidence" value="ECO:0007669"/>
    <property type="project" value="UniProtKB-EC"/>
</dbReference>
<dbReference type="OrthoDB" id="9805821at2"/>
<dbReference type="InterPro" id="IPR036881">
    <property type="entry name" value="Glyco_hydro_3_C_sf"/>
</dbReference>
<feature type="domain" description="Glycoside hydrolase family 3 C-terminal" evidence="9">
    <location>
        <begin position="498"/>
        <end position="687"/>
    </location>
</feature>
<reference evidence="10 11" key="1">
    <citation type="submission" date="2018-04" db="EMBL/GenBank/DDBJ databases">
        <title>Genomic Encyclopedia of Archaeal and Bacterial Type Strains, Phase II (KMG-II): from individual species to whole genera.</title>
        <authorList>
            <person name="Goeker M."/>
        </authorList>
    </citation>
    <scope>NUCLEOTIDE SEQUENCE [LARGE SCALE GENOMIC DNA]</scope>
    <source>
        <strain evidence="10 11">DSM 100162</strain>
    </source>
</reference>
<evidence type="ECO:0000259" key="9">
    <source>
        <dbReference type="Pfam" id="PF01915"/>
    </source>
</evidence>
<dbReference type="Pfam" id="PF00933">
    <property type="entry name" value="Glyco_hydro_3"/>
    <property type="match status" value="1"/>
</dbReference>
<proteinExistence type="inferred from homology"/>